<dbReference type="PANTHER" id="PTHR46972">
    <property type="entry name" value="MONOOXYGENASE ASQM-RELATED"/>
    <property type="match status" value="1"/>
</dbReference>
<evidence type="ECO:0000259" key="6">
    <source>
        <dbReference type="Pfam" id="PF01494"/>
    </source>
</evidence>
<sequence>MTYPKIAIIGGGPAGLTLARLLQHNSIPCTVFEVDADRYARTQGGTLDLHEGSAQLALKEAGIYEQFLAHARPEGEVLKIYDATGRVLMDENEGVGVKRPSAMNNRPEIDRVLLRAMLLDSLAEDSVKWGMKLVKVEPHPDDETYNLHFASGHIETGFDIVVGADGAWSKVRPLVTDAKPFYSGISGLDVKLSDANVRNPDLGKRTGGGMCLTLGPNKGILAQRNGDGAVRCYAFMRAAESWEQDSGIDFSDMETAKKEFLERYFGDWDQGAKDMVLRSDPDSLVRSMYMLPIGLTWPSRAGIALIGDAAHLMTPFAGVGVNVAMEDSLHLARNIITVKDSWQTGLPAALQKYDADMFVRAEEYAKQTWMYLGLFFHERGGIAMVEHFERTRSREAATAAEEEAKTTALRTEAAREESEKGTLETGGPEVHASGLEIPSPVVAGIGQHVE</sequence>
<dbReference type="EMBL" id="JASNWA010000010">
    <property type="protein sequence ID" value="KAK3167850.1"/>
    <property type="molecule type" value="Genomic_DNA"/>
</dbReference>
<dbReference type="InterPro" id="IPR036188">
    <property type="entry name" value="FAD/NAD-bd_sf"/>
</dbReference>
<dbReference type="AlphaFoldDB" id="A0AAD9YYB4"/>
<dbReference type="HAMAP" id="MF_00845">
    <property type="entry name" value="TetX_monooxygenase"/>
    <property type="match status" value="1"/>
</dbReference>
<dbReference type="InterPro" id="IPR043683">
    <property type="entry name" value="TetX_monooxygenase"/>
</dbReference>
<keyword evidence="3" id="KW-0560">Oxidoreductase</keyword>
<dbReference type="SUPFAM" id="SSF51905">
    <property type="entry name" value="FAD/NAD(P)-binding domain"/>
    <property type="match status" value="1"/>
</dbReference>
<name>A0AAD9YYB4_9LECA</name>
<evidence type="ECO:0000256" key="2">
    <source>
        <dbReference type="ARBA" id="ARBA00022827"/>
    </source>
</evidence>
<evidence type="ECO:0000313" key="8">
    <source>
        <dbReference type="Proteomes" id="UP001276659"/>
    </source>
</evidence>
<dbReference type="GO" id="GO:0071949">
    <property type="term" value="F:FAD binding"/>
    <property type="evidence" value="ECO:0007669"/>
    <property type="project" value="InterPro"/>
</dbReference>
<dbReference type="PANTHER" id="PTHR46972:SF1">
    <property type="entry name" value="FAD DEPENDENT OXIDOREDUCTASE DOMAIN-CONTAINING PROTEIN"/>
    <property type="match status" value="1"/>
</dbReference>
<comment type="caution">
    <text evidence="7">The sequence shown here is derived from an EMBL/GenBank/DDBJ whole genome shotgun (WGS) entry which is preliminary data.</text>
</comment>
<protein>
    <recommendedName>
        <fullName evidence="6">FAD-binding domain-containing protein</fullName>
    </recommendedName>
</protein>
<proteinExistence type="inferred from homology"/>
<evidence type="ECO:0000256" key="4">
    <source>
        <dbReference type="ARBA" id="ARBA00023033"/>
    </source>
</evidence>
<keyword evidence="8" id="KW-1185">Reference proteome</keyword>
<keyword evidence="1" id="KW-0285">Flavoprotein</keyword>
<dbReference type="GO" id="GO:0046677">
    <property type="term" value="P:response to antibiotic"/>
    <property type="evidence" value="ECO:0007669"/>
    <property type="project" value="InterPro"/>
</dbReference>
<dbReference type="Gene3D" id="3.50.50.60">
    <property type="entry name" value="FAD/NAD(P)-binding domain"/>
    <property type="match status" value="1"/>
</dbReference>
<evidence type="ECO:0000256" key="5">
    <source>
        <dbReference type="SAM" id="MobiDB-lite"/>
    </source>
</evidence>
<dbReference type="Pfam" id="PF01494">
    <property type="entry name" value="FAD_binding_3"/>
    <property type="match status" value="1"/>
</dbReference>
<keyword evidence="4" id="KW-0503">Monooxygenase</keyword>
<dbReference type="PRINTS" id="PR00420">
    <property type="entry name" value="RNGMNOXGNASE"/>
</dbReference>
<organism evidence="7 8">
    <name type="scientific">Lepraria neglecta</name>
    <dbReference type="NCBI Taxonomy" id="209136"/>
    <lineage>
        <taxon>Eukaryota</taxon>
        <taxon>Fungi</taxon>
        <taxon>Dikarya</taxon>
        <taxon>Ascomycota</taxon>
        <taxon>Pezizomycotina</taxon>
        <taxon>Lecanoromycetes</taxon>
        <taxon>OSLEUM clade</taxon>
        <taxon>Lecanoromycetidae</taxon>
        <taxon>Lecanorales</taxon>
        <taxon>Lecanorineae</taxon>
        <taxon>Stereocaulaceae</taxon>
        <taxon>Lepraria</taxon>
    </lineage>
</organism>
<dbReference type="InterPro" id="IPR002938">
    <property type="entry name" value="FAD-bd"/>
</dbReference>
<dbReference type="GO" id="GO:0004497">
    <property type="term" value="F:monooxygenase activity"/>
    <property type="evidence" value="ECO:0007669"/>
    <property type="project" value="UniProtKB-KW"/>
</dbReference>
<feature type="compositionally biased region" description="Basic and acidic residues" evidence="5">
    <location>
        <begin position="412"/>
        <end position="422"/>
    </location>
</feature>
<feature type="region of interest" description="Disordered" evidence="5">
    <location>
        <begin position="394"/>
        <end position="450"/>
    </location>
</feature>
<evidence type="ECO:0000313" key="7">
    <source>
        <dbReference type="EMBL" id="KAK3167850.1"/>
    </source>
</evidence>
<reference evidence="7" key="1">
    <citation type="submission" date="2022-11" db="EMBL/GenBank/DDBJ databases">
        <title>Chromosomal genome sequence assembly and mating type (MAT) locus characterization of the leprose asexual lichenized fungus Lepraria neglecta (Nyl.) Erichsen.</title>
        <authorList>
            <person name="Allen J.L."/>
            <person name="Pfeffer B."/>
        </authorList>
    </citation>
    <scope>NUCLEOTIDE SEQUENCE</scope>
    <source>
        <strain evidence="7">Allen 5258</strain>
    </source>
</reference>
<gene>
    <name evidence="7" type="ORF">OEA41_004296</name>
</gene>
<evidence type="ECO:0000256" key="3">
    <source>
        <dbReference type="ARBA" id="ARBA00023002"/>
    </source>
</evidence>
<dbReference type="Proteomes" id="UP001276659">
    <property type="component" value="Unassembled WGS sequence"/>
</dbReference>
<keyword evidence="2" id="KW-0274">FAD</keyword>
<accession>A0AAD9YYB4</accession>
<evidence type="ECO:0000256" key="1">
    <source>
        <dbReference type="ARBA" id="ARBA00022630"/>
    </source>
</evidence>
<feature type="domain" description="FAD-binding" evidence="6">
    <location>
        <begin position="6"/>
        <end position="362"/>
    </location>
</feature>